<dbReference type="InterPro" id="IPR003423">
    <property type="entry name" value="OMP_efflux"/>
</dbReference>
<protein>
    <submittedName>
        <fullName evidence="3">TolC family protein</fullName>
    </submittedName>
</protein>
<dbReference type="EMBL" id="CP025958">
    <property type="protein sequence ID" value="AWM37955.1"/>
    <property type="molecule type" value="Genomic_DNA"/>
</dbReference>
<dbReference type="Pfam" id="PF02321">
    <property type="entry name" value="OEP"/>
    <property type="match status" value="2"/>
</dbReference>
<dbReference type="PANTHER" id="PTHR30203">
    <property type="entry name" value="OUTER MEMBRANE CATION EFFLUX PROTEIN"/>
    <property type="match status" value="1"/>
</dbReference>
<keyword evidence="4" id="KW-1185">Reference proteome</keyword>
<dbReference type="InterPro" id="IPR010131">
    <property type="entry name" value="MdtP/NodT-like"/>
</dbReference>
<keyword evidence="2" id="KW-0472">Membrane</keyword>
<evidence type="ECO:0000313" key="4">
    <source>
        <dbReference type="Proteomes" id="UP000245802"/>
    </source>
</evidence>
<sequence length="530" mass="58609">MNRVLKSAATPRRYRVLTRAVSCCLFLVLPSCRIPNLRQADAGPGLPPAFNTPAVETLPAAAAVAAAGGPAAAVAGTPHPVTPQADSSARLGVAEFYNDPVLTRLVDQGLVTNQELKILEEDVQIARAEILSRRGAYLPLVGVRGTAGMDKHSVFTPEGAAEKQLEYRPGRHFPSLPGDFQLGLNFLMPLDIWRELRNSRDAAIQRYYAAVERRNQFVTRLIADVAETYYALMALDRRIETLDRTIDLQQRSYEIAKARFEAGRGTELAVQRFQAEVRKNQSEKLIVAQEIVEAENRVNFLVGRYPQPVERNSVGFLDLSINALSVGVPAQLLQNRPDIRQAEHELAAAGLDVKVARAHFFPRIDVTGFVGYQAFNPKYIFNPEAFVTNLAGELSAPLINKAAIRAEYRAANARQLESVYNYQRVILNAFTEVINRMAMVSNYSKSIELKKQQITALEASVDAATKLFQNARVEYIEVLIAQRDQLEAQTVLIDTKRQQLSAIVNAYQALGGGTSLSVPAVLPDQPHPRR</sequence>
<keyword evidence="2" id="KW-0812">Transmembrane</keyword>
<dbReference type="Proteomes" id="UP000245802">
    <property type="component" value="Chromosome"/>
</dbReference>
<keyword evidence="2" id="KW-1134">Transmembrane beta strand</keyword>
<dbReference type="AlphaFoldDB" id="A0A2Z3H4B9"/>
<dbReference type="GO" id="GO:0015562">
    <property type="term" value="F:efflux transmembrane transporter activity"/>
    <property type="evidence" value="ECO:0007669"/>
    <property type="project" value="InterPro"/>
</dbReference>
<name>A0A2Z3H4B9_9BACT</name>
<dbReference type="NCBIfam" id="TIGR01845">
    <property type="entry name" value="outer_NodT"/>
    <property type="match status" value="1"/>
</dbReference>
<dbReference type="PANTHER" id="PTHR30203:SF30">
    <property type="entry name" value="OUTER MEMBRANE PROTEIN-RELATED"/>
    <property type="match status" value="1"/>
</dbReference>
<dbReference type="Gene3D" id="2.20.200.10">
    <property type="entry name" value="Outer membrane efflux proteins (OEP)"/>
    <property type="match status" value="1"/>
</dbReference>
<dbReference type="Gene3D" id="1.20.1600.10">
    <property type="entry name" value="Outer membrane efflux proteins (OEP)"/>
    <property type="match status" value="1"/>
</dbReference>
<organism evidence="3 4">
    <name type="scientific">Gemmata obscuriglobus</name>
    <dbReference type="NCBI Taxonomy" id="114"/>
    <lineage>
        <taxon>Bacteria</taxon>
        <taxon>Pseudomonadati</taxon>
        <taxon>Planctomycetota</taxon>
        <taxon>Planctomycetia</taxon>
        <taxon>Gemmatales</taxon>
        <taxon>Gemmataceae</taxon>
        <taxon>Gemmata</taxon>
    </lineage>
</organism>
<dbReference type="KEGG" id="gog:C1280_13780"/>
<dbReference type="SUPFAM" id="SSF56954">
    <property type="entry name" value="Outer membrane efflux proteins (OEP)"/>
    <property type="match status" value="1"/>
</dbReference>
<evidence type="ECO:0000313" key="3">
    <source>
        <dbReference type="EMBL" id="AWM37955.1"/>
    </source>
</evidence>
<proteinExistence type="inferred from homology"/>
<accession>A0A2Z3H4B9</accession>
<comment type="subcellular location">
    <subcellularLocation>
        <location evidence="2">Cell membrane</location>
        <topology evidence="2">Lipid-anchor</topology>
    </subcellularLocation>
</comment>
<keyword evidence="2" id="KW-0564">Palmitate</keyword>
<dbReference type="RefSeq" id="WP_010047778.1">
    <property type="nucleotide sequence ID" value="NZ_CP025958.1"/>
</dbReference>
<evidence type="ECO:0000256" key="1">
    <source>
        <dbReference type="ARBA" id="ARBA00007613"/>
    </source>
</evidence>
<keyword evidence="2" id="KW-0449">Lipoprotein</keyword>
<comment type="similarity">
    <text evidence="1 2">Belongs to the outer membrane factor (OMF) (TC 1.B.17) family.</text>
</comment>
<gene>
    <name evidence="3" type="ORF">C1280_13780</name>
</gene>
<dbReference type="GO" id="GO:0005886">
    <property type="term" value="C:plasma membrane"/>
    <property type="evidence" value="ECO:0007669"/>
    <property type="project" value="UniProtKB-SubCell"/>
</dbReference>
<evidence type="ECO:0000256" key="2">
    <source>
        <dbReference type="RuleBase" id="RU362097"/>
    </source>
</evidence>
<dbReference type="OrthoDB" id="9783163at2"/>
<reference evidence="3 4" key="1">
    <citation type="submission" date="2018-01" db="EMBL/GenBank/DDBJ databases">
        <title>G. obscuriglobus.</title>
        <authorList>
            <person name="Franke J."/>
            <person name="Blomberg W."/>
            <person name="Selmecki A."/>
        </authorList>
    </citation>
    <scope>NUCLEOTIDE SEQUENCE [LARGE SCALE GENOMIC DNA]</scope>
    <source>
        <strain evidence="3 4">DSM 5831</strain>
    </source>
</reference>